<dbReference type="Pfam" id="PF07228">
    <property type="entry name" value="SpoIIE"/>
    <property type="match status" value="1"/>
</dbReference>
<accession>A0A6N7Q678</accession>
<keyword evidence="3" id="KW-1185">Reference proteome</keyword>
<dbReference type="InterPro" id="IPR001932">
    <property type="entry name" value="PPM-type_phosphatase-like_dom"/>
</dbReference>
<dbReference type="RefSeq" id="WP_153825169.1">
    <property type="nucleotide sequence ID" value="NZ_WJIE01000031.1"/>
</dbReference>
<gene>
    <name evidence="2" type="ORF">GF068_41770</name>
</gene>
<dbReference type="PROSITE" id="PS51746">
    <property type="entry name" value="PPM_2"/>
    <property type="match status" value="1"/>
</dbReference>
<evidence type="ECO:0000259" key="1">
    <source>
        <dbReference type="PROSITE" id="PS51746"/>
    </source>
</evidence>
<dbReference type="SMART" id="SM00331">
    <property type="entry name" value="PP2C_SIG"/>
    <property type="match status" value="1"/>
</dbReference>
<organism evidence="2 3">
    <name type="scientific">Polyangium spumosum</name>
    <dbReference type="NCBI Taxonomy" id="889282"/>
    <lineage>
        <taxon>Bacteria</taxon>
        <taxon>Pseudomonadati</taxon>
        <taxon>Myxococcota</taxon>
        <taxon>Polyangia</taxon>
        <taxon>Polyangiales</taxon>
        <taxon>Polyangiaceae</taxon>
        <taxon>Polyangium</taxon>
    </lineage>
</organism>
<dbReference type="SUPFAM" id="SSF81606">
    <property type="entry name" value="PP2C-like"/>
    <property type="match status" value="1"/>
</dbReference>
<evidence type="ECO:0000313" key="3">
    <source>
        <dbReference type="Proteomes" id="UP000440224"/>
    </source>
</evidence>
<dbReference type="OrthoDB" id="5497135at2"/>
<dbReference type="EMBL" id="WJIE01000031">
    <property type="protein sequence ID" value="MRG98400.1"/>
    <property type="molecule type" value="Genomic_DNA"/>
</dbReference>
<name>A0A6N7Q678_9BACT</name>
<dbReference type="InterPro" id="IPR036457">
    <property type="entry name" value="PPM-type-like_dom_sf"/>
</dbReference>
<sequence>MGIFDIVVAEAECPRCGDLQPWRIQYKYGYCRLHEYTLGDAICWFDPPGRRAPLIDMGENVAGLVAVSGTPEAACRHCKVEPDEATVWFRDNVVESVEVGVPVPNDDFIPVTPPLEWLQVWSQRRAGSANEDRLEASCRGRRWTLVIADGAGGLSGGALAAQRAAEAVSALGADMELTPATWCERLVQLDREMSADPKCGETTLVVVQVSGSELWGASIGDSGALLVEAGRVVELTARQKRKPLLGSGECMPTSIERQPLTGRLLLASDGLLKYLPQPRLSGIALAGDVRSAVDALVEAVELPSGRFHDDVAVILAEHVVRS</sequence>
<proteinExistence type="predicted"/>
<evidence type="ECO:0000313" key="2">
    <source>
        <dbReference type="EMBL" id="MRG98400.1"/>
    </source>
</evidence>
<comment type="caution">
    <text evidence="2">The sequence shown here is derived from an EMBL/GenBank/DDBJ whole genome shotgun (WGS) entry which is preliminary data.</text>
</comment>
<dbReference type="Proteomes" id="UP000440224">
    <property type="component" value="Unassembled WGS sequence"/>
</dbReference>
<dbReference type="SMART" id="SM00332">
    <property type="entry name" value="PP2Cc"/>
    <property type="match status" value="1"/>
</dbReference>
<protein>
    <submittedName>
        <fullName evidence="2">SpoIIE family protein phosphatase</fullName>
    </submittedName>
</protein>
<feature type="domain" description="PPM-type phosphatase" evidence="1">
    <location>
        <begin position="117"/>
        <end position="318"/>
    </location>
</feature>
<dbReference type="AlphaFoldDB" id="A0A6N7Q678"/>
<dbReference type="Gene3D" id="3.60.40.10">
    <property type="entry name" value="PPM-type phosphatase domain"/>
    <property type="match status" value="1"/>
</dbReference>
<reference evidence="2 3" key="1">
    <citation type="submission" date="2019-10" db="EMBL/GenBank/DDBJ databases">
        <title>A soil myxobacterium in the family Polyangiaceae.</title>
        <authorList>
            <person name="Li Y."/>
            <person name="Wang J."/>
        </authorList>
    </citation>
    <scope>NUCLEOTIDE SEQUENCE [LARGE SCALE GENOMIC DNA]</scope>
    <source>
        <strain evidence="2 3">DSM 14734</strain>
    </source>
</reference>